<evidence type="ECO:0000256" key="4">
    <source>
        <dbReference type="ARBA" id="ARBA00022452"/>
    </source>
</evidence>
<comment type="similarity">
    <text evidence="2">Belongs to the outer membrane factor (OMF) (TC 1.B.17) family.</text>
</comment>
<dbReference type="PANTHER" id="PTHR30026:SF22">
    <property type="entry name" value="OUTER MEMBRANE EFFLUX PROTEIN"/>
    <property type="match status" value="1"/>
</dbReference>
<dbReference type="EMBL" id="ARZY01000024">
    <property type="protein sequence ID" value="EWH09377.1"/>
    <property type="molecule type" value="Genomic_DNA"/>
</dbReference>
<keyword evidence="5" id="KW-0812">Transmembrane</keyword>
<dbReference type="GO" id="GO:0015288">
    <property type="term" value="F:porin activity"/>
    <property type="evidence" value="ECO:0007669"/>
    <property type="project" value="TreeGrafter"/>
</dbReference>
<evidence type="ECO:0000256" key="1">
    <source>
        <dbReference type="ARBA" id="ARBA00004442"/>
    </source>
</evidence>
<accession>W7QKA1</accession>
<dbReference type="Pfam" id="PF02321">
    <property type="entry name" value="OEP"/>
    <property type="match status" value="2"/>
</dbReference>
<evidence type="ECO:0000313" key="10">
    <source>
        <dbReference type="EMBL" id="EWH09377.1"/>
    </source>
</evidence>
<dbReference type="PATRIC" id="fig|1328313.3.peg.2572"/>
<evidence type="ECO:0000256" key="5">
    <source>
        <dbReference type="ARBA" id="ARBA00022692"/>
    </source>
</evidence>
<name>W7QKA1_9ALTE</name>
<evidence type="ECO:0000256" key="8">
    <source>
        <dbReference type="SAM" id="Coils"/>
    </source>
</evidence>
<dbReference type="GO" id="GO:0009279">
    <property type="term" value="C:cell outer membrane"/>
    <property type="evidence" value="ECO:0007669"/>
    <property type="project" value="UniProtKB-SubCell"/>
</dbReference>
<sequence>MNNFIKSVVSTVFAGTCLSLPVTAKSLEEAVATAFNTNPELKAAYHRYKSAYHAHEGSQGAWLPSIDLRANIGQGKQNTPESRAGIEKEQIKPIEYNLSLQQILFDGFFSSNEIERNEQEMRSEFFALKETAENKALDTANAYIGVLREQQLYELAQRNLQSHQDIFEQIKVRADSGLGSNSELSQATGRLARAQANALAAENNLQDAIALYQTVVGEYPTDLIEPKVNIVKIPNTLADVLRISRSSHPTLFLANADISATQAQLKSSRSGYYPRVTLEVSKSRIDDRGSNSALRDELRADIVVSYNLFRGGRDKHNELNAAYQLEQAKDIREKALREVIEGAKLSWQAKESLEKQLGFLQIHVEQSYLTQQAYKKQFDLGRRTLLDLLDTENELFEARKSHVNAKSSHIVAQYRVLNAMGRLLNSLEINPQEYWQVNHD</sequence>
<keyword evidence="4" id="KW-1134">Transmembrane beta strand</keyword>
<dbReference type="GO" id="GO:0015562">
    <property type="term" value="F:efflux transmembrane transporter activity"/>
    <property type="evidence" value="ECO:0007669"/>
    <property type="project" value="InterPro"/>
</dbReference>
<evidence type="ECO:0000256" key="2">
    <source>
        <dbReference type="ARBA" id="ARBA00007613"/>
    </source>
</evidence>
<evidence type="ECO:0000256" key="7">
    <source>
        <dbReference type="ARBA" id="ARBA00023237"/>
    </source>
</evidence>
<protein>
    <submittedName>
        <fullName evidence="10">TolC family type I secretion outer membrane protein</fullName>
    </submittedName>
</protein>
<keyword evidence="3" id="KW-0813">Transport</keyword>
<reference evidence="10 11" key="1">
    <citation type="journal article" date="2014" name="Genome Announc.">
        <title>Draft Genome Sequence of the Agar-Degrading Bacterium Catenovulum sp. Strain DS-2, Isolated from Intestines of Haliotis diversicolor.</title>
        <authorList>
            <person name="Shan D."/>
            <person name="Li X."/>
            <person name="Gu Z."/>
            <person name="Wei G."/>
            <person name="Gao Z."/>
            <person name="Shao Z."/>
        </authorList>
    </citation>
    <scope>NUCLEOTIDE SEQUENCE [LARGE SCALE GENOMIC DNA]</scope>
    <source>
        <strain evidence="10 11">DS-2</strain>
    </source>
</reference>
<dbReference type="InterPro" id="IPR003423">
    <property type="entry name" value="OMP_efflux"/>
</dbReference>
<keyword evidence="9" id="KW-0732">Signal</keyword>
<evidence type="ECO:0000256" key="9">
    <source>
        <dbReference type="SAM" id="SignalP"/>
    </source>
</evidence>
<evidence type="ECO:0000256" key="3">
    <source>
        <dbReference type="ARBA" id="ARBA00022448"/>
    </source>
</evidence>
<dbReference type="OrthoDB" id="9814637at2"/>
<dbReference type="SUPFAM" id="SSF56954">
    <property type="entry name" value="Outer membrane efflux proteins (OEP)"/>
    <property type="match status" value="1"/>
</dbReference>
<dbReference type="eggNOG" id="COG1538">
    <property type="taxonomic scope" value="Bacteria"/>
</dbReference>
<dbReference type="PANTHER" id="PTHR30026">
    <property type="entry name" value="OUTER MEMBRANE PROTEIN TOLC"/>
    <property type="match status" value="1"/>
</dbReference>
<dbReference type="AlphaFoldDB" id="W7QKA1"/>
<proteinExistence type="inferred from homology"/>
<dbReference type="NCBIfam" id="TIGR01844">
    <property type="entry name" value="type_I_sec_TolC"/>
    <property type="match status" value="1"/>
</dbReference>
<organism evidence="10 11">
    <name type="scientific">Catenovulum agarivorans DS-2</name>
    <dbReference type="NCBI Taxonomy" id="1328313"/>
    <lineage>
        <taxon>Bacteria</taxon>
        <taxon>Pseudomonadati</taxon>
        <taxon>Pseudomonadota</taxon>
        <taxon>Gammaproteobacteria</taxon>
        <taxon>Alteromonadales</taxon>
        <taxon>Alteromonadaceae</taxon>
        <taxon>Catenovulum</taxon>
    </lineage>
</organism>
<feature type="signal peptide" evidence="9">
    <location>
        <begin position="1"/>
        <end position="24"/>
    </location>
</feature>
<comment type="caution">
    <text evidence="10">The sequence shown here is derived from an EMBL/GenBank/DDBJ whole genome shotgun (WGS) entry which is preliminary data.</text>
</comment>
<dbReference type="Proteomes" id="UP000019276">
    <property type="component" value="Unassembled WGS sequence"/>
</dbReference>
<dbReference type="STRING" id="1328313.DS2_12614"/>
<dbReference type="InterPro" id="IPR051906">
    <property type="entry name" value="TolC-like"/>
</dbReference>
<feature type="coiled-coil region" evidence="8">
    <location>
        <begin position="184"/>
        <end position="211"/>
    </location>
</feature>
<evidence type="ECO:0000256" key="6">
    <source>
        <dbReference type="ARBA" id="ARBA00023136"/>
    </source>
</evidence>
<feature type="chain" id="PRO_5004898310" evidence="9">
    <location>
        <begin position="25"/>
        <end position="440"/>
    </location>
</feature>
<evidence type="ECO:0000313" key="11">
    <source>
        <dbReference type="Proteomes" id="UP000019276"/>
    </source>
</evidence>
<keyword evidence="11" id="KW-1185">Reference proteome</keyword>
<gene>
    <name evidence="10" type="ORF">DS2_12614</name>
</gene>
<comment type="subcellular location">
    <subcellularLocation>
        <location evidence="1">Cell outer membrane</location>
    </subcellularLocation>
</comment>
<keyword evidence="7" id="KW-0998">Cell outer membrane</keyword>
<keyword evidence="8" id="KW-0175">Coiled coil</keyword>
<dbReference type="RefSeq" id="WP_035015178.1">
    <property type="nucleotide sequence ID" value="NZ_ARZY01000024.1"/>
</dbReference>
<dbReference type="GO" id="GO:1990281">
    <property type="term" value="C:efflux pump complex"/>
    <property type="evidence" value="ECO:0007669"/>
    <property type="project" value="TreeGrafter"/>
</dbReference>
<dbReference type="InterPro" id="IPR010130">
    <property type="entry name" value="T1SS_OMP_TolC"/>
</dbReference>
<keyword evidence="6" id="KW-0472">Membrane</keyword>
<dbReference type="Gene3D" id="1.20.1600.10">
    <property type="entry name" value="Outer membrane efflux proteins (OEP)"/>
    <property type="match status" value="1"/>
</dbReference>